<evidence type="ECO:0000256" key="1">
    <source>
        <dbReference type="SAM" id="MobiDB-lite"/>
    </source>
</evidence>
<sequence>MATFGGPVMTDEPPSRRLRVRAIRDVEIVQTRYVWNDYLPVGEVSLLVGKPGLGKSTVVVDLAAKLTTGQLDGAFKGQSHHVLYSTTEDSPSTLKARFVAAGGDPDYLHLVDVVYGESVDGTPLIVNLDLDAAREAIAAWQPVLLVLDALNSSLSGQLNDNSVVRPQLEKLKLLAHHTGAAILGVGHFRKATAGVDPVDAIGGAGAYTQVVRHVLACGADEDNFVLSVIKSNIVSVPTVPSLAYGTEAVSVSADDGGEATVGRIHWLGESATSVADLLQHPAHDDGDDRADAAAWLTEYLVDCGGEAAVADVLSNGDQAGFSKDTLKRAKSKAKVRSQKATFGGGWVWRIRLEGGAEERERSGAESAAPFDPLVRASEAEHCNQPRSAS</sequence>
<reference evidence="3" key="1">
    <citation type="submission" date="2016-10" db="EMBL/GenBank/DDBJ databases">
        <authorList>
            <person name="Varghese N."/>
            <person name="Submissions S."/>
        </authorList>
    </citation>
    <scope>NUCLEOTIDE SEQUENCE [LARGE SCALE GENOMIC DNA]</scope>
    <source>
        <strain evidence="3">CGMCC 4.578</strain>
    </source>
</reference>
<dbReference type="AlphaFoldDB" id="A0A1H9WRK6"/>
<dbReference type="InterPro" id="IPR027417">
    <property type="entry name" value="P-loop_NTPase"/>
</dbReference>
<keyword evidence="3" id="KW-1185">Reference proteome</keyword>
<evidence type="ECO:0000313" key="2">
    <source>
        <dbReference type="EMBL" id="SES36307.1"/>
    </source>
</evidence>
<organism evidence="2 3">
    <name type="scientific">Lentzea flaviverrucosa</name>
    <dbReference type="NCBI Taxonomy" id="200379"/>
    <lineage>
        <taxon>Bacteria</taxon>
        <taxon>Bacillati</taxon>
        <taxon>Actinomycetota</taxon>
        <taxon>Actinomycetes</taxon>
        <taxon>Pseudonocardiales</taxon>
        <taxon>Pseudonocardiaceae</taxon>
        <taxon>Lentzea</taxon>
    </lineage>
</organism>
<name>A0A1H9WRK6_9PSEU</name>
<evidence type="ECO:0000313" key="3">
    <source>
        <dbReference type="Proteomes" id="UP000199028"/>
    </source>
</evidence>
<protein>
    <submittedName>
        <fullName evidence="2">AAA domain-containing protein</fullName>
    </submittedName>
</protein>
<dbReference type="Proteomes" id="UP000199028">
    <property type="component" value="Unassembled WGS sequence"/>
</dbReference>
<dbReference type="Gene3D" id="3.40.50.300">
    <property type="entry name" value="P-loop containing nucleotide triphosphate hydrolases"/>
    <property type="match status" value="1"/>
</dbReference>
<dbReference type="OrthoDB" id="4926055at2"/>
<gene>
    <name evidence="2" type="ORF">SAMN05216195_112144</name>
</gene>
<proteinExistence type="predicted"/>
<accession>A0A1H9WRK6</accession>
<dbReference type="EMBL" id="FOFT01000012">
    <property type="protein sequence ID" value="SES36307.1"/>
    <property type="molecule type" value="Genomic_DNA"/>
</dbReference>
<dbReference type="SUPFAM" id="SSF52540">
    <property type="entry name" value="P-loop containing nucleoside triphosphate hydrolases"/>
    <property type="match status" value="1"/>
</dbReference>
<dbReference type="Pfam" id="PF13481">
    <property type="entry name" value="AAA_25"/>
    <property type="match status" value="1"/>
</dbReference>
<feature type="region of interest" description="Disordered" evidence="1">
    <location>
        <begin position="357"/>
        <end position="389"/>
    </location>
</feature>